<dbReference type="AlphaFoldDB" id="A0A4R4YCM3"/>
<reference evidence="2 3" key="1">
    <citation type="submission" date="2019-03" db="EMBL/GenBank/DDBJ databases">
        <title>Draft genome sequences of novel Actinobacteria.</title>
        <authorList>
            <person name="Sahin N."/>
            <person name="Ay H."/>
            <person name="Saygin H."/>
        </authorList>
    </citation>
    <scope>NUCLEOTIDE SEQUENCE [LARGE SCALE GENOMIC DNA]</scope>
    <source>
        <strain evidence="2 3">7K502</strain>
    </source>
</reference>
<evidence type="ECO:0000313" key="2">
    <source>
        <dbReference type="EMBL" id="TDD40922.1"/>
    </source>
</evidence>
<dbReference type="Proteomes" id="UP000294947">
    <property type="component" value="Unassembled WGS sequence"/>
</dbReference>
<comment type="caution">
    <text evidence="2">The sequence shown here is derived from an EMBL/GenBank/DDBJ whole genome shotgun (WGS) entry which is preliminary data.</text>
</comment>
<keyword evidence="3" id="KW-1185">Reference proteome</keyword>
<evidence type="ECO:0000313" key="3">
    <source>
        <dbReference type="Proteomes" id="UP000294947"/>
    </source>
</evidence>
<gene>
    <name evidence="2" type="ORF">E1288_34320</name>
</gene>
<protein>
    <submittedName>
        <fullName evidence="2">Uncharacterized protein</fullName>
    </submittedName>
</protein>
<dbReference type="OrthoDB" id="4744191at2"/>
<dbReference type="EMBL" id="SMKW01000065">
    <property type="protein sequence ID" value="TDD40922.1"/>
    <property type="molecule type" value="Genomic_DNA"/>
</dbReference>
<dbReference type="RefSeq" id="WP_132492730.1">
    <property type="nucleotide sequence ID" value="NZ_SMKW01000065.1"/>
</dbReference>
<feature type="region of interest" description="Disordered" evidence="1">
    <location>
        <begin position="57"/>
        <end position="93"/>
    </location>
</feature>
<sequence length="93" mass="10335">MSLHHPDFRAYRRRMIGEGKAPLVAAIAVGHRAHRLAFALMRTQKFYDADRWTRSVSQGGEQIRHGATRTTGHQGDVICSPQPTAAHSEDASK</sequence>
<evidence type="ECO:0000256" key="1">
    <source>
        <dbReference type="SAM" id="MobiDB-lite"/>
    </source>
</evidence>
<proteinExistence type="predicted"/>
<organism evidence="2 3">
    <name type="scientific">Saccharopolyspora elongata</name>
    <dbReference type="NCBI Taxonomy" id="2530387"/>
    <lineage>
        <taxon>Bacteria</taxon>
        <taxon>Bacillati</taxon>
        <taxon>Actinomycetota</taxon>
        <taxon>Actinomycetes</taxon>
        <taxon>Pseudonocardiales</taxon>
        <taxon>Pseudonocardiaceae</taxon>
        <taxon>Saccharopolyspora</taxon>
    </lineage>
</organism>
<accession>A0A4R4YCM3</accession>
<name>A0A4R4YCM3_9PSEU</name>